<proteinExistence type="inferred from homology"/>
<gene>
    <name evidence="6" type="ORF">ACFPZN_19180</name>
</gene>
<dbReference type="InterPro" id="IPR002347">
    <property type="entry name" value="SDR_fam"/>
</dbReference>
<keyword evidence="7" id="KW-1185">Reference proteome</keyword>
<dbReference type="CDD" id="cd05233">
    <property type="entry name" value="SDR_c"/>
    <property type="match status" value="1"/>
</dbReference>
<dbReference type="PANTHER" id="PTHR43180">
    <property type="entry name" value="3-OXOACYL-(ACYL-CARRIER-PROTEIN) REDUCTASE (AFU_ORTHOLOGUE AFUA_6G11210)"/>
    <property type="match status" value="1"/>
</dbReference>
<dbReference type="SUPFAM" id="SSF51735">
    <property type="entry name" value="NAD(P)-binding Rossmann-fold domains"/>
    <property type="match status" value="1"/>
</dbReference>
<evidence type="ECO:0000256" key="4">
    <source>
        <dbReference type="ARBA" id="ARBA00023098"/>
    </source>
</evidence>
<keyword evidence="4" id="KW-0443">Lipid metabolism</keyword>
<name>A0ABW1A026_9ACTN</name>
<dbReference type="EC" id="1.1.1.-" evidence="6"/>
<evidence type="ECO:0000313" key="7">
    <source>
        <dbReference type="Proteomes" id="UP001596074"/>
    </source>
</evidence>
<dbReference type="GO" id="GO:0016491">
    <property type="term" value="F:oxidoreductase activity"/>
    <property type="evidence" value="ECO:0007669"/>
    <property type="project" value="UniProtKB-KW"/>
</dbReference>
<keyword evidence="3" id="KW-0520">NAD</keyword>
<sequence length="262" mass="26890">MSGKLLEGKNAIVTGAGSGVGEAAAVRFAEEGARVVCADIRLETVKETVRRIEEAGGTAVAVECDVSREDDVVSMVAAAAERFDRLDVIYNNVGVPTPRLGAKLEDHTAEDFLRLVGVNFGGVFYGSKHAVLQFKRQGTGGVILNTGSVAGMVAWGGSVYGATKGAVHQLTRAVAIEGAPFGIRANAICPAGMPFTGFMAAGGLDTGGAAQEAVTRQTAENHPLGRPITAEDCAEAAVYLASDRAANITGVLLPVDGGYVAK</sequence>
<dbReference type="PRINTS" id="PR00080">
    <property type="entry name" value="SDRFAMILY"/>
</dbReference>
<dbReference type="Proteomes" id="UP001596074">
    <property type="component" value="Unassembled WGS sequence"/>
</dbReference>
<dbReference type="EMBL" id="JBHSON010000024">
    <property type="protein sequence ID" value="MFC5747756.1"/>
    <property type="molecule type" value="Genomic_DNA"/>
</dbReference>
<accession>A0ABW1A026</accession>
<keyword evidence="2 6" id="KW-0560">Oxidoreductase</keyword>
<dbReference type="PANTHER" id="PTHR43180:SF28">
    <property type="entry name" value="NAD(P)-BINDING ROSSMANN-FOLD SUPERFAMILY PROTEIN"/>
    <property type="match status" value="1"/>
</dbReference>
<dbReference type="PRINTS" id="PR00081">
    <property type="entry name" value="GDHRDH"/>
</dbReference>
<evidence type="ECO:0000256" key="1">
    <source>
        <dbReference type="ARBA" id="ARBA00006484"/>
    </source>
</evidence>
<evidence type="ECO:0000256" key="3">
    <source>
        <dbReference type="ARBA" id="ARBA00023027"/>
    </source>
</evidence>
<organism evidence="6 7">
    <name type="scientific">Actinomadura rugatobispora</name>
    <dbReference type="NCBI Taxonomy" id="1994"/>
    <lineage>
        <taxon>Bacteria</taxon>
        <taxon>Bacillati</taxon>
        <taxon>Actinomycetota</taxon>
        <taxon>Actinomycetes</taxon>
        <taxon>Streptosporangiales</taxon>
        <taxon>Thermomonosporaceae</taxon>
        <taxon>Actinomadura</taxon>
    </lineage>
</organism>
<evidence type="ECO:0000256" key="5">
    <source>
        <dbReference type="ARBA" id="ARBA00023221"/>
    </source>
</evidence>
<evidence type="ECO:0000256" key="2">
    <source>
        <dbReference type="ARBA" id="ARBA00023002"/>
    </source>
</evidence>
<keyword evidence="5" id="KW-0753">Steroid metabolism</keyword>
<evidence type="ECO:0000313" key="6">
    <source>
        <dbReference type="EMBL" id="MFC5747756.1"/>
    </source>
</evidence>
<comment type="caution">
    <text evidence="6">The sequence shown here is derived from an EMBL/GenBank/DDBJ whole genome shotgun (WGS) entry which is preliminary data.</text>
</comment>
<reference evidence="7" key="1">
    <citation type="journal article" date="2019" name="Int. J. Syst. Evol. Microbiol.">
        <title>The Global Catalogue of Microorganisms (GCM) 10K type strain sequencing project: providing services to taxonomists for standard genome sequencing and annotation.</title>
        <authorList>
            <consortium name="The Broad Institute Genomics Platform"/>
            <consortium name="The Broad Institute Genome Sequencing Center for Infectious Disease"/>
            <person name="Wu L."/>
            <person name="Ma J."/>
        </authorList>
    </citation>
    <scope>NUCLEOTIDE SEQUENCE [LARGE SCALE GENOMIC DNA]</scope>
    <source>
        <strain evidence="7">KCTC 42087</strain>
    </source>
</reference>
<dbReference type="InterPro" id="IPR036291">
    <property type="entry name" value="NAD(P)-bd_dom_sf"/>
</dbReference>
<dbReference type="RefSeq" id="WP_378283375.1">
    <property type="nucleotide sequence ID" value="NZ_JBHSON010000024.1"/>
</dbReference>
<dbReference type="Pfam" id="PF13561">
    <property type="entry name" value="adh_short_C2"/>
    <property type="match status" value="1"/>
</dbReference>
<dbReference type="Gene3D" id="3.40.50.720">
    <property type="entry name" value="NAD(P)-binding Rossmann-like Domain"/>
    <property type="match status" value="1"/>
</dbReference>
<comment type="similarity">
    <text evidence="1">Belongs to the short-chain dehydrogenases/reductases (SDR) family.</text>
</comment>
<protein>
    <submittedName>
        <fullName evidence="6">SDR family NAD(P)-dependent oxidoreductase</fullName>
        <ecNumber evidence="6">1.1.1.-</ecNumber>
    </submittedName>
</protein>